<dbReference type="InterPro" id="IPR016897">
    <property type="entry name" value="SKP1"/>
</dbReference>
<evidence type="ECO:0000313" key="6">
    <source>
        <dbReference type="EMBL" id="OQR85536.1"/>
    </source>
</evidence>
<dbReference type="SUPFAM" id="SSF81382">
    <property type="entry name" value="Skp1 dimerisation domain-like"/>
    <property type="match status" value="1"/>
</dbReference>
<dbReference type="InterPro" id="IPR036296">
    <property type="entry name" value="SKP1-like_dim_sf"/>
</dbReference>
<dbReference type="GO" id="GO:0016567">
    <property type="term" value="P:protein ubiquitination"/>
    <property type="evidence" value="ECO:0007669"/>
    <property type="project" value="UniProtKB-UniPathway"/>
</dbReference>
<keyword evidence="7" id="KW-1185">Reference proteome</keyword>
<evidence type="ECO:0000313" key="7">
    <source>
        <dbReference type="Proteomes" id="UP000243579"/>
    </source>
</evidence>
<dbReference type="Pfam" id="PF01466">
    <property type="entry name" value="Skp1"/>
    <property type="match status" value="1"/>
</dbReference>
<dbReference type="Proteomes" id="UP000243579">
    <property type="component" value="Unassembled WGS sequence"/>
</dbReference>
<comment type="pathway">
    <text evidence="3">Protein modification; protein ubiquitination.</text>
</comment>
<dbReference type="InterPro" id="IPR016073">
    <property type="entry name" value="Skp1_comp_POZ"/>
</dbReference>
<organism evidence="6 7">
    <name type="scientific">Achlya hypogyna</name>
    <name type="common">Oomycete</name>
    <name type="synonym">Protoachlya hypogyna</name>
    <dbReference type="NCBI Taxonomy" id="1202772"/>
    <lineage>
        <taxon>Eukaryota</taxon>
        <taxon>Sar</taxon>
        <taxon>Stramenopiles</taxon>
        <taxon>Oomycota</taxon>
        <taxon>Saprolegniomycetes</taxon>
        <taxon>Saprolegniales</taxon>
        <taxon>Achlyaceae</taxon>
        <taxon>Achlya</taxon>
    </lineage>
</organism>
<dbReference type="PIRSF" id="PIRSF028729">
    <property type="entry name" value="E3_ubiquit_lig_SCF_Skp"/>
    <property type="match status" value="1"/>
</dbReference>
<dbReference type="InterPro" id="IPR001232">
    <property type="entry name" value="SKP1-like"/>
</dbReference>
<evidence type="ECO:0000256" key="2">
    <source>
        <dbReference type="ARBA" id="ARBA00022786"/>
    </source>
</evidence>
<dbReference type="SUPFAM" id="SSF54695">
    <property type="entry name" value="POZ domain"/>
    <property type="match status" value="1"/>
</dbReference>
<proteinExistence type="inferred from homology"/>
<dbReference type="UniPathway" id="UPA00143"/>
<evidence type="ECO:0000256" key="1">
    <source>
        <dbReference type="ARBA" id="ARBA00009993"/>
    </source>
</evidence>
<dbReference type="AlphaFoldDB" id="A0A1V9YIN2"/>
<feature type="domain" description="SKP1 component dimerisation" evidence="4">
    <location>
        <begin position="116"/>
        <end position="152"/>
    </location>
</feature>
<dbReference type="FunFam" id="3.30.710.10:FF:000026">
    <property type="entry name" value="E3 ubiquitin ligase complex SCF subunit"/>
    <property type="match status" value="1"/>
</dbReference>
<keyword evidence="2 3" id="KW-0833">Ubl conjugation pathway</keyword>
<dbReference type="GO" id="GO:0016301">
    <property type="term" value="F:kinase activity"/>
    <property type="evidence" value="ECO:0007669"/>
    <property type="project" value="UniProtKB-KW"/>
</dbReference>
<dbReference type="Pfam" id="PF03931">
    <property type="entry name" value="Skp1_POZ"/>
    <property type="match status" value="1"/>
</dbReference>
<dbReference type="SMART" id="SM00512">
    <property type="entry name" value="Skp1"/>
    <property type="match status" value="1"/>
</dbReference>
<sequence>MSTEERKVNLVSQDGDSFEVTQAVACVSELVKTMIADEEDEDGVREIPLPNVKSPVLAKVIEFCAHHVNNPMADIEKPLKSGDLADVVSEWDAAFVDIDQEVLFEVILAANYMDIKSLLDLACAKVATLIKGKTSDEIREMFHIEKPVEEEAVAAAT</sequence>
<accession>A0A1V9YIN2</accession>
<dbReference type="PANTHER" id="PTHR11165">
    <property type="entry name" value="SKP1"/>
    <property type="match status" value="1"/>
</dbReference>
<dbReference type="CDD" id="cd18322">
    <property type="entry name" value="BTB_POZ_SKP1"/>
    <property type="match status" value="1"/>
</dbReference>
<dbReference type="STRING" id="1202772.A0A1V9YIN2"/>
<evidence type="ECO:0000259" key="4">
    <source>
        <dbReference type="Pfam" id="PF01466"/>
    </source>
</evidence>
<evidence type="ECO:0000259" key="5">
    <source>
        <dbReference type="Pfam" id="PF03931"/>
    </source>
</evidence>
<reference evidence="6 7" key="1">
    <citation type="journal article" date="2014" name="Genome Biol. Evol.">
        <title>The secreted proteins of Achlya hypogyna and Thraustotheca clavata identify the ancestral oomycete secretome and reveal gene acquisitions by horizontal gene transfer.</title>
        <authorList>
            <person name="Misner I."/>
            <person name="Blouin N."/>
            <person name="Leonard G."/>
            <person name="Richards T.A."/>
            <person name="Lane C.E."/>
        </authorList>
    </citation>
    <scope>NUCLEOTIDE SEQUENCE [LARGE SCALE GENOMIC DNA]</scope>
    <source>
        <strain evidence="6 7">ATCC 48635</strain>
    </source>
</reference>
<evidence type="ECO:0000256" key="3">
    <source>
        <dbReference type="PIRNR" id="PIRNR028729"/>
    </source>
</evidence>
<name>A0A1V9YIN2_ACHHY</name>
<comment type="caution">
    <text evidence="6">The sequence shown here is derived from an EMBL/GenBank/DDBJ whole genome shotgun (WGS) entry which is preliminary data.</text>
</comment>
<dbReference type="EMBL" id="JNBR01001663">
    <property type="protein sequence ID" value="OQR85536.1"/>
    <property type="molecule type" value="Genomic_DNA"/>
</dbReference>
<comment type="similarity">
    <text evidence="1 3">Belongs to the SKP1 family.</text>
</comment>
<dbReference type="InterPro" id="IPR016072">
    <property type="entry name" value="Skp1_comp_dimer"/>
</dbReference>
<protein>
    <submittedName>
        <fullName evidence="6">S-phase kinase-associated protein 1A</fullName>
    </submittedName>
</protein>
<dbReference type="OrthoDB" id="2342932at2759"/>
<gene>
    <name evidence="6" type="ORF">ACHHYP_11729</name>
</gene>
<keyword evidence="6" id="KW-0808">Transferase</keyword>
<keyword evidence="6" id="KW-0418">Kinase</keyword>
<dbReference type="Gene3D" id="3.30.710.10">
    <property type="entry name" value="Potassium Channel Kv1.1, Chain A"/>
    <property type="match status" value="1"/>
</dbReference>
<dbReference type="InterPro" id="IPR011333">
    <property type="entry name" value="SKP1/BTB/POZ_sf"/>
</dbReference>
<dbReference type="GO" id="GO:0006511">
    <property type="term" value="P:ubiquitin-dependent protein catabolic process"/>
    <property type="evidence" value="ECO:0007669"/>
    <property type="project" value="InterPro"/>
</dbReference>
<feature type="domain" description="SKP1 component POZ" evidence="5">
    <location>
        <begin position="7"/>
        <end position="69"/>
    </location>
</feature>